<gene>
    <name evidence="2" type="ORF">J4G43_047325</name>
    <name evidence="1" type="ORF">J4G43_49030</name>
</gene>
<evidence type="ECO:0000313" key="2">
    <source>
        <dbReference type="EMBL" id="UEM11980.1"/>
    </source>
</evidence>
<protein>
    <submittedName>
        <fullName evidence="1">Uncharacterized protein</fullName>
    </submittedName>
</protein>
<dbReference type="AlphaFoldDB" id="A0A939S9G6"/>
<dbReference type="KEGG" id="bban:J4G43_047325"/>
<dbReference type="Proteomes" id="UP000664702">
    <property type="component" value="Chromosome"/>
</dbReference>
<evidence type="ECO:0000313" key="1">
    <source>
        <dbReference type="EMBL" id="MBO1868466.1"/>
    </source>
</evidence>
<dbReference type="EMBL" id="JAGEMI010000001">
    <property type="protein sequence ID" value="MBO1868466.1"/>
    <property type="molecule type" value="Genomic_DNA"/>
</dbReference>
<reference evidence="2 3" key="2">
    <citation type="journal article" date="2022" name="Int. J. Syst. Evol. Microbiol.">
        <title>Strains of Bradyrhizobium barranii sp. nov. associated with legumes native to Canada are symbionts of soybeans and belong to different subspecies (subsp. barranii subsp. nov. and subsp. apii subsp. nov.) and symbiovars (sv. glycinearum and sv. septentrionale).</title>
        <authorList>
            <person name="Bromfield E.S.P."/>
            <person name="Cloutier S."/>
            <person name="Wasai-Hara S."/>
            <person name="Minamisawa K."/>
        </authorList>
    </citation>
    <scope>NUCLEOTIDE SEQUENCE [LARGE SCALE GENOMIC DNA]</scope>
    <source>
        <strain evidence="2 3">144S4</strain>
    </source>
</reference>
<dbReference type="RefSeq" id="WP_208088940.1">
    <property type="nucleotide sequence ID" value="NZ_CP086136.1"/>
</dbReference>
<dbReference type="EMBL" id="CP086136">
    <property type="protein sequence ID" value="UEM11980.1"/>
    <property type="molecule type" value="Genomic_DNA"/>
</dbReference>
<evidence type="ECO:0000313" key="3">
    <source>
        <dbReference type="Proteomes" id="UP000664702"/>
    </source>
</evidence>
<proteinExistence type="predicted"/>
<name>A0A939S9G6_9BRAD</name>
<accession>A0A939S9G6</accession>
<organism evidence="1">
    <name type="scientific">Bradyrhizobium barranii subsp. barranii</name>
    <dbReference type="NCBI Taxonomy" id="2823807"/>
    <lineage>
        <taxon>Bacteria</taxon>
        <taxon>Pseudomonadati</taxon>
        <taxon>Pseudomonadota</taxon>
        <taxon>Alphaproteobacteria</taxon>
        <taxon>Hyphomicrobiales</taxon>
        <taxon>Nitrobacteraceae</taxon>
        <taxon>Bradyrhizobium</taxon>
        <taxon>Bradyrhizobium barranii</taxon>
    </lineage>
</organism>
<sequence>MAIVDITCENDADFIRGFVYQTTDTPPVPVDLTGNTMRMGIRHRAADATEEMLLTTENGGIAITDAPNGKFTVWITQAQLLDLTVGDYEHSLIRITGGLHLRVWSGTLVNNPGASRGTNT</sequence>
<reference evidence="1" key="1">
    <citation type="submission" date="2021-03" db="EMBL/GenBank/DDBJ databases">
        <title>Whole Genome Sequence of Bradyrhizobium sp. Strain 144S4.</title>
        <authorList>
            <person name="Bromfield E.S.P."/>
            <person name="Cloutier S."/>
        </authorList>
    </citation>
    <scope>NUCLEOTIDE SEQUENCE [LARGE SCALE GENOMIC DNA]</scope>
    <source>
        <strain evidence="1">144S4</strain>
    </source>
</reference>